<name>A0ABS9N3E3_9ACTN</name>
<evidence type="ECO:0000256" key="4">
    <source>
        <dbReference type="ARBA" id="ARBA00023163"/>
    </source>
</evidence>
<comment type="similarity">
    <text evidence="1">Belongs to the AfsR/DnrI/RedD regulatory family.</text>
</comment>
<accession>A0ABS9N3E3</accession>
<dbReference type="PRINTS" id="PR00364">
    <property type="entry name" value="DISEASERSIST"/>
</dbReference>
<dbReference type="PANTHER" id="PTHR35807:SF1">
    <property type="entry name" value="TRANSCRIPTIONAL REGULATOR REDD"/>
    <property type="match status" value="1"/>
</dbReference>
<dbReference type="Gene3D" id="1.10.10.10">
    <property type="entry name" value="Winged helix-like DNA-binding domain superfamily/Winged helix DNA-binding domain"/>
    <property type="match status" value="1"/>
</dbReference>
<dbReference type="SUPFAM" id="SSF52540">
    <property type="entry name" value="P-loop containing nucleoside triphosphate hydrolases"/>
    <property type="match status" value="1"/>
</dbReference>
<dbReference type="InterPro" id="IPR051677">
    <property type="entry name" value="AfsR-DnrI-RedD_regulator"/>
</dbReference>
<evidence type="ECO:0000313" key="8">
    <source>
        <dbReference type="Proteomes" id="UP001201629"/>
    </source>
</evidence>
<feature type="domain" description="OmpR/PhoB-type" evidence="6">
    <location>
        <begin position="1"/>
        <end position="99"/>
    </location>
</feature>
<dbReference type="Proteomes" id="UP001201629">
    <property type="component" value="Unassembled WGS sequence"/>
</dbReference>
<dbReference type="InterPro" id="IPR011990">
    <property type="entry name" value="TPR-like_helical_dom_sf"/>
</dbReference>
<dbReference type="CDD" id="cd15831">
    <property type="entry name" value="BTAD"/>
    <property type="match status" value="1"/>
</dbReference>
<dbReference type="SUPFAM" id="SSF48452">
    <property type="entry name" value="TPR-like"/>
    <property type="match status" value="1"/>
</dbReference>
<dbReference type="EMBL" id="JAKKFD010000022">
    <property type="protein sequence ID" value="MCG5444051.1"/>
    <property type="molecule type" value="Genomic_DNA"/>
</dbReference>
<evidence type="ECO:0000256" key="3">
    <source>
        <dbReference type="ARBA" id="ARBA00023125"/>
    </source>
</evidence>
<dbReference type="Gene3D" id="3.40.50.300">
    <property type="entry name" value="P-loop containing nucleotide triphosphate hydrolases"/>
    <property type="match status" value="1"/>
</dbReference>
<dbReference type="InterPro" id="IPR005158">
    <property type="entry name" value="BTAD"/>
</dbReference>
<dbReference type="SUPFAM" id="SSF46894">
    <property type="entry name" value="C-terminal effector domain of the bipartite response regulators"/>
    <property type="match status" value="1"/>
</dbReference>
<dbReference type="PANTHER" id="PTHR35807">
    <property type="entry name" value="TRANSCRIPTIONAL REGULATOR REDD-RELATED"/>
    <property type="match status" value="1"/>
</dbReference>
<gene>
    <name evidence="7" type="ORF">NIE79_002195</name>
</gene>
<dbReference type="Gene3D" id="1.25.40.10">
    <property type="entry name" value="Tetratricopeptide repeat domain"/>
    <property type="match status" value="1"/>
</dbReference>
<dbReference type="PROSITE" id="PS51755">
    <property type="entry name" value="OMPR_PHOB"/>
    <property type="match status" value="1"/>
</dbReference>
<organism evidence="7 8">
    <name type="scientific">Micromonospora trifolii</name>
    <dbReference type="NCBI Taxonomy" id="2911208"/>
    <lineage>
        <taxon>Bacteria</taxon>
        <taxon>Bacillati</taxon>
        <taxon>Actinomycetota</taxon>
        <taxon>Actinomycetes</taxon>
        <taxon>Micromonosporales</taxon>
        <taxon>Micromonosporaceae</taxon>
        <taxon>Micromonospora</taxon>
    </lineage>
</organism>
<evidence type="ECO:0000259" key="6">
    <source>
        <dbReference type="PROSITE" id="PS51755"/>
    </source>
</evidence>
<dbReference type="RefSeq" id="WP_238679208.1">
    <property type="nucleotide sequence ID" value="NZ_JAKKFD010000022.1"/>
</dbReference>
<reference evidence="7 8" key="1">
    <citation type="submission" date="2022-01" db="EMBL/GenBank/DDBJ databases">
        <authorList>
            <person name="Riesco R."/>
            <person name="Trujillo M.E."/>
        </authorList>
    </citation>
    <scope>NUCLEOTIDE SEQUENCE [LARGE SCALE GENOMIC DNA]</scope>
    <source>
        <strain evidence="7 8">NIE79</strain>
    </source>
</reference>
<sequence>MVLKFRLLGPLQVCAGGRQVDPGQPRVQLALGALLVDAGRVVSHDTLIDRVWGLTPPKRARDDLYTHVARSRAVLARATEHSGAPAAILRRSGGYVLDVSPESVDVHRFRRLVDRSRAPDCAAGERVAVLREALALWGGEPLAGLRGEWVARMRDGWQQQRLAAAIAWAQAELLAGDPAVVIEPLREMLQQHPLVEPMTEVLMRALHAVGQTANALDHFALTRDRLVETLGVEPGTELRETHQAILRGELPEPTRRTEARSVRPALLPVDVPGFAGRTDELAWLDKLAAGTQGSRNAIAAVSGMAGVGKTGLVVHWAHRMKARFPAGQLYVNLRGFDPSDPPMRADQAVRLFLDVLEVPTERIPADPAAQAVLYRSLVGGRSLLIVLDNARDAEQVRPLLPGTPGCVVVVTSRNQLAGLVAVEGAVPLVLDVIPAPEARQMLINRLDSARTSTEPHAVGEIAARCAGLPLALAVAAARARIHPTFRLVELASELQDDKNSLDAFSGDDAASDLRRVFSSSYQALGAAARRLFRLLGLHPGPDVAAPAAASLAGLPVGEVRSLLAEVARAHLIREPEPGRYALHDLVRSYASELVVKVEPEHRRRAAIGRMKEHYLHSTHAAVRVLYPMANPISLDPPSANVTPEAHLDADDALAWLMRERKVLMAAVK</sequence>
<keyword evidence="8" id="KW-1185">Reference proteome</keyword>
<evidence type="ECO:0000256" key="2">
    <source>
        <dbReference type="ARBA" id="ARBA00023015"/>
    </source>
</evidence>
<evidence type="ECO:0000256" key="5">
    <source>
        <dbReference type="PROSITE-ProRule" id="PRU01091"/>
    </source>
</evidence>
<dbReference type="InterPro" id="IPR027417">
    <property type="entry name" value="P-loop_NTPase"/>
</dbReference>
<proteinExistence type="inferred from homology"/>
<keyword evidence="4" id="KW-0804">Transcription</keyword>
<dbReference type="InterPro" id="IPR016032">
    <property type="entry name" value="Sig_transdc_resp-reg_C-effctor"/>
</dbReference>
<dbReference type="InterPro" id="IPR001867">
    <property type="entry name" value="OmpR/PhoB-type_DNA-bd"/>
</dbReference>
<dbReference type="Pfam" id="PF03704">
    <property type="entry name" value="BTAD"/>
    <property type="match status" value="1"/>
</dbReference>
<evidence type="ECO:0000256" key="1">
    <source>
        <dbReference type="ARBA" id="ARBA00005820"/>
    </source>
</evidence>
<dbReference type="SMART" id="SM01043">
    <property type="entry name" value="BTAD"/>
    <property type="match status" value="1"/>
</dbReference>
<keyword evidence="3 5" id="KW-0238">DNA-binding</keyword>
<keyword evidence="2" id="KW-0805">Transcription regulation</keyword>
<comment type="caution">
    <text evidence="7">The sequence shown here is derived from an EMBL/GenBank/DDBJ whole genome shotgun (WGS) entry which is preliminary data.</text>
</comment>
<feature type="DNA-binding region" description="OmpR/PhoB-type" evidence="5">
    <location>
        <begin position="1"/>
        <end position="99"/>
    </location>
</feature>
<protein>
    <submittedName>
        <fullName evidence="7">NB-ARC domain-containing protein</fullName>
    </submittedName>
</protein>
<dbReference type="InterPro" id="IPR036388">
    <property type="entry name" value="WH-like_DNA-bd_sf"/>
</dbReference>
<evidence type="ECO:0000313" key="7">
    <source>
        <dbReference type="EMBL" id="MCG5444051.1"/>
    </source>
</evidence>